<evidence type="ECO:0000256" key="2">
    <source>
        <dbReference type="ARBA" id="ARBA00022581"/>
    </source>
</evidence>
<evidence type="ECO:0000313" key="3">
    <source>
        <dbReference type="EMBL" id="QES95394.1"/>
    </source>
</evidence>
<protein>
    <submittedName>
        <fullName evidence="3">AC4 protein</fullName>
    </submittedName>
</protein>
<dbReference type="EMBL" id="MK592619">
    <property type="protein sequence ID" value="QES95394.1"/>
    <property type="molecule type" value="Genomic_DNA"/>
</dbReference>
<name>A0A5J6DUR4_9GEMI</name>
<dbReference type="Pfam" id="PF01492">
    <property type="entry name" value="Gemini_C4"/>
    <property type="match status" value="1"/>
</dbReference>
<reference evidence="3" key="1">
    <citation type="submission" date="2019-03" db="EMBL/GenBank/DDBJ databases">
        <title>Okra enation virus associated with okra in natural condition.</title>
        <authorList>
            <person name="Gupta R."/>
            <person name="Kashyap N."/>
            <person name="Chandna T."/>
            <person name="Saw P."/>
            <person name="Khan M.S."/>
            <person name="Kumari V."/>
            <person name="Kumar A."/>
        </authorList>
    </citation>
    <scope>NUCLEOTIDE SEQUENCE</scope>
    <source>
        <strain evidence="3">IILM-19</strain>
    </source>
</reference>
<accession>A0A5J6DUR4</accession>
<organism evidence="3">
    <name type="scientific">Okra enation leaf curl virus</name>
    <dbReference type="NCBI Taxonomy" id="908125"/>
    <lineage>
        <taxon>Viruses</taxon>
        <taxon>Monodnaviria</taxon>
        <taxon>Shotokuvirae</taxon>
        <taxon>Cressdnaviricota</taxon>
        <taxon>Repensiviricetes</taxon>
        <taxon>Geplafuvirales</taxon>
        <taxon>Geminiviridae</taxon>
        <taxon>Begomovirus</taxon>
        <taxon>Begomovirus abelsmoschusenation</taxon>
    </lineage>
</organism>
<proteinExistence type="inferred from homology"/>
<keyword evidence="2" id="KW-0945">Host-virus interaction</keyword>
<dbReference type="InterPro" id="IPR002488">
    <property type="entry name" value="Gemini_C4"/>
</dbReference>
<evidence type="ECO:0000256" key="1">
    <source>
        <dbReference type="ARBA" id="ARBA00008996"/>
    </source>
</evidence>
<comment type="similarity">
    <text evidence="1">Belongs to the geminiviridae protein AC4/C4 family.</text>
</comment>
<gene>
    <name evidence="3" type="primary">AC4</name>
</gene>
<sequence length="112" mass="12745">MGNLIFTCSSSSRGNTSARIIDSSTWSPQAGQYISIQTFRELKPPPMSKPTWTKTETSLIMEFSKSMEDQLEEVTKLPTTHTPRQSTQGPNLMPSIYCLKKPQETFYFNFII</sequence>